<accession>A0A388LAY0</accession>
<gene>
    <name evidence="2" type="ORF">CBR_g29615</name>
</gene>
<sequence length="594" mass="66989">MASSVSEAESADGDDGKLQPGTLTNAMLRKHRRWKQWSKAKVSYGRSQMSTYARHEMWLNSLPPGYLEECVMMVREANMCAESLGLSMRYNLQLLKDGLWVKVMEKPTPADKKSNEFLRFRTSWERKQHQARRRGLLAFGVEDKTNQPDESLLLMKQRRRMLSLEIFSHTHVRLKRLAMESKFRAVMIDEYGAGPRLPYTPRWTKRMVGLRRFHRAGQETVTNSITDVEKLRRQTKLTGRAAWSLPTTHAVEDSAPLPKKVQRQQIRMRRLTRGQPSMKGARTTRALLQEELVDEESPTPVYDPRDMIRITHELIITGSVPDELLGLGAKATTADSKGPISRLAASWGLAPNGNHKSGKGQGHPKSSLSNSENSPVPFPGRNSGYYSVNETSSALLSPHNTPRHISKSQLASVEDSLVQAFSVHTRIGEVKPDVVEDSFRWRLRNIHPLQPESDQGHSRRFRQYLRQGGSLIGSTTAVQMATTSALIPRVKEENGRSNAEETRAQISVRMWLEVSSGKWTMGSKTAIQMATTSALIPRVEEENGCSNEETRAQTSVRMWLEASFGKRGDSMLRKCQLCGSQGHDIHPSIHPSYD</sequence>
<feature type="region of interest" description="Disordered" evidence="1">
    <location>
        <begin position="1"/>
        <end position="22"/>
    </location>
</feature>
<feature type="region of interest" description="Disordered" evidence="1">
    <location>
        <begin position="346"/>
        <end position="384"/>
    </location>
</feature>
<feature type="compositionally biased region" description="Polar residues" evidence="1">
    <location>
        <begin position="364"/>
        <end position="374"/>
    </location>
</feature>
<dbReference type="Gramene" id="GBG79469">
    <property type="protein sequence ID" value="GBG79469"/>
    <property type="gene ID" value="CBR_g29615"/>
</dbReference>
<protein>
    <submittedName>
        <fullName evidence="2">Uncharacterized protein</fullName>
    </submittedName>
</protein>
<proteinExistence type="predicted"/>
<evidence type="ECO:0000313" key="2">
    <source>
        <dbReference type="EMBL" id="GBG79469.1"/>
    </source>
</evidence>
<evidence type="ECO:0000313" key="3">
    <source>
        <dbReference type="Proteomes" id="UP000265515"/>
    </source>
</evidence>
<reference evidence="2 3" key="1">
    <citation type="journal article" date="2018" name="Cell">
        <title>The Chara Genome: Secondary Complexity and Implications for Plant Terrestrialization.</title>
        <authorList>
            <person name="Nishiyama T."/>
            <person name="Sakayama H."/>
            <person name="Vries J.D."/>
            <person name="Buschmann H."/>
            <person name="Saint-Marcoux D."/>
            <person name="Ullrich K.K."/>
            <person name="Haas F.B."/>
            <person name="Vanderstraeten L."/>
            <person name="Becker D."/>
            <person name="Lang D."/>
            <person name="Vosolsobe S."/>
            <person name="Rombauts S."/>
            <person name="Wilhelmsson P.K.I."/>
            <person name="Janitza P."/>
            <person name="Kern R."/>
            <person name="Heyl A."/>
            <person name="Rumpler F."/>
            <person name="Villalobos L.I.A.C."/>
            <person name="Clay J.M."/>
            <person name="Skokan R."/>
            <person name="Toyoda A."/>
            <person name="Suzuki Y."/>
            <person name="Kagoshima H."/>
            <person name="Schijlen E."/>
            <person name="Tajeshwar N."/>
            <person name="Catarino B."/>
            <person name="Hetherington A.J."/>
            <person name="Saltykova A."/>
            <person name="Bonnot C."/>
            <person name="Breuninger H."/>
            <person name="Symeonidi A."/>
            <person name="Radhakrishnan G.V."/>
            <person name="Van Nieuwerburgh F."/>
            <person name="Deforce D."/>
            <person name="Chang C."/>
            <person name="Karol K.G."/>
            <person name="Hedrich R."/>
            <person name="Ulvskov P."/>
            <person name="Glockner G."/>
            <person name="Delwiche C.F."/>
            <person name="Petrasek J."/>
            <person name="Van de Peer Y."/>
            <person name="Friml J."/>
            <person name="Beilby M."/>
            <person name="Dolan L."/>
            <person name="Kohara Y."/>
            <person name="Sugano S."/>
            <person name="Fujiyama A."/>
            <person name="Delaux P.-M."/>
            <person name="Quint M."/>
            <person name="TheiBen G."/>
            <person name="Hagemann M."/>
            <person name="Harholt J."/>
            <person name="Dunand C."/>
            <person name="Zachgo S."/>
            <person name="Langdale J."/>
            <person name="Maumus F."/>
            <person name="Straeten D.V.D."/>
            <person name="Gould S.B."/>
            <person name="Rensing S.A."/>
        </authorList>
    </citation>
    <scope>NUCLEOTIDE SEQUENCE [LARGE SCALE GENOMIC DNA]</scope>
    <source>
        <strain evidence="2 3">S276</strain>
    </source>
</reference>
<comment type="caution">
    <text evidence="2">The sequence shown here is derived from an EMBL/GenBank/DDBJ whole genome shotgun (WGS) entry which is preliminary data.</text>
</comment>
<name>A0A388LAY0_CHABU</name>
<dbReference type="EMBL" id="BFEA01000320">
    <property type="protein sequence ID" value="GBG79469.1"/>
    <property type="molecule type" value="Genomic_DNA"/>
</dbReference>
<keyword evidence="3" id="KW-1185">Reference proteome</keyword>
<organism evidence="2 3">
    <name type="scientific">Chara braunii</name>
    <name type="common">Braun's stonewort</name>
    <dbReference type="NCBI Taxonomy" id="69332"/>
    <lineage>
        <taxon>Eukaryota</taxon>
        <taxon>Viridiplantae</taxon>
        <taxon>Streptophyta</taxon>
        <taxon>Charophyceae</taxon>
        <taxon>Charales</taxon>
        <taxon>Characeae</taxon>
        <taxon>Chara</taxon>
    </lineage>
</organism>
<evidence type="ECO:0000256" key="1">
    <source>
        <dbReference type="SAM" id="MobiDB-lite"/>
    </source>
</evidence>
<dbReference type="Proteomes" id="UP000265515">
    <property type="component" value="Unassembled WGS sequence"/>
</dbReference>
<dbReference type="AlphaFoldDB" id="A0A388LAY0"/>